<keyword evidence="2" id="KW-0597">Phosphoprotein</keyword>
<dbReference type="OrthoDB" id="429813at2759"/>
<dbReference type="PROSITE" id="PS00012">
    <property type="entry name" value="PHOSPHOPANTETHEINE"/>
    <property type="match status" value="1"/>
</dbReference>
<keyword evidence="1" id="KW-0596">Phosphopantetheine</keyword>
<evidence type="ECO:0000259" key="3">
    <source>
        <dbReference type="Pfam" id="PF00550"/>
    </source>
</evidence>
<dbReference type="SUPFAM" id="SSF56801">
    <property type="entry name" value="Acetyl-CoA synthetase-like"/>
    <property type="match status" value="1"/>
</dbReference>
<dbReference type="RefSeq" id="XP_056488803.1">
    <property type="nucleotide sequence ID" value="XM_056629501.1"/>
</dbReference>
<reference evidence="4" key="1">
    <citation type="submission" date="2022-12" db="EMBL/GenBank/DDBJ databases">
        <authorList>
            <person name="Petersen C."/>
        </authorList>
    </citation>
    <scope>NUCLEOTIDE SEQUENCE</scope>
    <source>
        <strain evidence="4">IBT 29677</strain>
    </source>
</reference>
<dbReference type="InterPro" id="IPR042099">
    <property type="entry name" value="ANL_N_sf"/>
</dbReference>
<evidence type="ECO:0000313" key="4">
    <source>
        <dbReference type="EMBL" id="KAJ5396751.1"/>
    </source>
</evidence>
<feature type="domain" description="Carrier" evidence="3">
    <location>
        <begin position="550"/>
        <end position="610"/>
    </location>
</feature>
<dbReference type="GeneID" id="81368481"/>
<dbReference type="EMBL" id="JAPZBU010000006">
    <property type="protein sequence ID" value="KAJ5396751.1"/>
    <property type="molecule type" value="Genomic_DNA"/>
</dbReference>
<name>A0A9X0B9G8_9EURO</name>
<gene>
    <name evidence="4" type="ORF">N7509_004864</name>
</gene>
<dbReference type="Pfam" id="PF00550">
    <property type="entry name" value="PP-binding"/>
    <property type="match status" value="1"/>
</dbReference>
<proteinExistence type="predicted"/>
<evidence type="ECO:0000256" key="2">
    <source>
        <dbReference type="ARBA" id="ARBA00022553"/>
    </source>
</evidence>
<accession>A0A9X0B9G8</accession>
<dbReference type="InterPro" id="IPR006162">
    <property type="entry name" value="Ppantetheine_attach_site"/>
</dbReference>
<dbReference type="PANTHER" id="PTHR43439">
    <property type="entry name" value="PHENYLACETATE-COENZYME A LIGASE"/>
    <property type="match status" value="1"/>
</dbReference>
<organism evidence="4 5">
    <name type="scientific">Penicillium cosmopolitanum</name>
    <dbReference type="NCBI Taxonomy" id="1131564"/>
    <lineage>
        <taxon>Eukaryota</taxon>
        <taxon>Fungi</taxon>
        <taxon>Dikarya</taxon>
        <taxon>Ascomycota</taxon>
        <taxon>Pezizomycotina</taxon>
        <taxon>Eurotiomycetes</taxon>
        <taxon>Eurotiomycetidae</taxon>
        <taxon>Eurotiales</taxon>
        <taxon>Aspergillaceae</taxon>
        <taxon>Penicillium</taxon>
    </lineage>
</organism>
<comment type="caution">
    <text evidence="4">The sequence shown here is derived from an EMBL/GenBank/DDBJ whole genome shotgun (WGS) entry which is preliminary data.</text>
</comment>
<dbReference type="AlphaFoldDB" id="A0A9X0B9G8"/>
<dbReference type="PANTHER" id="PTHR43439:SF2">
    <property type="entry name" value="ENZYME, PUTATIVE (JCVI)-RELATED"/>
    <property type="match status" value="1"/>
</dbReference>
<dbReference type="InterPro" id="IPR009081">
    <property type="entry name" value="PP-bd_ACP"/>
</dbReference>
<dbReference type="InterPro" id="IPR036736">
    <property type="entry name" value="ACP-like_sf"/>
</dbReference>
<sequence length="665" mass="74281">MKEEPHIAVQTTDTNKGSEAEAFLGGKCGQRLITHIIDETACQTPDLECVSILRSNNPRDGWKPISWSQIANAVNYAAHMIIMQAGHPVPGTFPTVAYIGLEDPRYLAFVIGAIKAGYKALLISPRNSVEAQLNLFVQTKCSILFHEQQYAPMVQPWVDSKPGMKSVAVAPFKEWVADGVTSVPYSKTFSEAEWDPFLGMVAMYDLHRYIPARNGSLTFLPTWTNFPNTRHLLIMPLFPAAGIIMSTVFEFYYNAPIMFREPSRPITGDNILEWLQHSSPGWTIIPPAILDHMSRSQEAIDELKKLHIVGFGGGKKPFAAQLGARYWANLNTIFPGSISPETPNRLVQHGIKLVNIIATTECAFFPCYSQSDVAMWQWFIFPSDLMGIEWRLVGENTYEQVIMRKDKHPGLQSCFYTFPELDEFSTKDLYQPHPTLADHWTYIGRADDIIVFSTGEKLNPVSIEMAVTGHPEVVGAQVVGSKQFHAALIAEPAQYPKSEEEKKLFLDGIWPTIESVNAETVAHDRISRDYVFLTDPKRPFPVQAKCVFQGDELGANDDLFTVGMDSLQVIQLSRTLRASLLNAGVELGENEIDPRAIYTHPSVTELAKHIFALVHAIRDKVEQGENSCSGVTVDDKAIFDALVNNPFATSQLQRPTSQLRPTKDK</sequence>
<evidence type="ECO:0000313" key="5">
    <source>
        <dbReference type="Proteomes" id="UP001147747"/>
    </source>
</evidence>
<keyword evidence="5" id="KW-1185">Reference proteome</keyword>
<dbReference type="Proteomes" id="UP001147747">
    <property type="component" value="Unassembled WGS sequence"/>
</dbReference>
<dbReference type="Pfam" id="PF23562">
    <property type="entry name" value="AMP-binding_C_3"/>
    <property type="match status" value="1"/>
</dbReference>
<dbReference type="GO" id="GO:0044550">
    <property type="term" value="P:secondary metabolite biosynthetic process"/>
    <property type="evidence" value="ECO:0007669"/>
    <property type="project" value="UniProtKB-ARBA"/>
</dbReference>
<dbReference type="InterPro" id="IPR051414">
    <property type="entry name" value="Adenylate-forming_Reductase"/>
</dbReference>
<protein>
    <submittedName>
        <fullName evidence="4">Male sterility NAD-binding</fullName>
    </submittedName>
</protein>
<dbReference type="Gene3D" id="1.10.1200.10">
    <property type="entry name" value="ACP-like"/>
    <property type="match status" value="1"/>
</dbReference>
<evidence type="ECO:0000256" key="1">
    <source>
        <dbReference type="ARBA" id="ARBA00022450"/>
    </source>
</evidence>
<dbReference type="SUPFAM" id="SSF47336">
    <property type="entry name" value="ACP-like"/>
    <property type="match status" value="1"/>
</dbReference>
<reference evidence="4" key="2">
    <citation type="journal article" date="2023" name="IMA Fungus">
        <title>Comparative genomic study of the Penicillium genus elucidates a diverse pangenome and 15 lateral gene transfer events.</title>
        <authorList>
            <person name="Petersen C."/>
            <person name="Sorensen T."/>
            <person name="Nielsen M.R."/>
            <person name="Sondergaard T.E."/>
            <person name="Sorensen J.L."/>
            <person name="Fitzpatrick D.A."/>
            <person name="Frisvad J.C."/>
            <person name="Nielsen K.L."/>
        </authorList>
    </citation>
    <scope>NUCLEOTIDE SEQUENCE</scope>
    <source>
        <strain evidence="4">IBT 29677</strain>
    </source>
</reference>
<dbReference type="Gene3D" id="3.40.50.12780">
    <property type="entry name" value="N-terminal domain of ligase-like"/>
    <property type="match status" value="2"/>
</dbReference>